<evidence type="ECO:0000313" key="2">
    <source>
        <dbReference type="Proteomes" id="UP000596929"/>
    </source>
</evidence>
<accession>A0ABR7DHW2</accession>
<sequence>MAKDDFFDDACCNNHCNNPANNNFDISFIWILIIIFLFRGSPFGHDCFWDGYCNAFNSSGFSCRNFNKTIGNNNFNFNNGNANNFFNNN</sequence>
<comment type="caution">
    <text evidence="1">The sequence shown here is derived from an EMBL/GenBank/DDBJ whole genome shotgun (WGS) entry which is preliminary data.</text>
</comment>
<dbReference type="EMBL" id="JACOOO010000042">
    <property type="protein sequence ID" value="MBC5630680.1"/>
    <property type="molecule type" value="Genomic_DNA"/>
</dbReference>
<organism evidence="1 2">
    <name type="scientific">Clostridium hominis</name>
    <dbReference type="NCBI Taxonomy" id="2763036"/>
    <lineage>
        <taxon>Bacteria</taxon>
        <taxon>Bacillati</taxon>
        <taxon>Bacillota</taxon>
        <taxon>Clostridia</taxon>
        <taxon>Eubacteriales</taxon>
        <taxon>Clostridiaceae</taxon>
        <taxon>Clostridium</taxon>
    </lineage>
</organism>
<dbReference type="RefSeq" id="WP_186860938.1">
    <property type="nucleotide sequence ID" value="NZ_JACOOO010000042.1"/>
</dbReference>
<evidence type="ECO:0000313" key="1">
    <source>
        <dbReference type="EMBL" id="MBC5630680.1"/>
    </source>
</evidence>
<proteinExistence type="predicted"/>
<name>A0ABR7DHW2_9CLOT</name>
<gene>
    <name evidence="1" type="ORF">H8S20_17645</name>
</gene>
<keyword evidence="2" id="KW-1185">Reference proteome</keyword>
<protein>
    <submittedName>
        <fullName evidence="1">Uncharacterized protein</fullName>
    </submittedName>
</protein>
<dbReference type="Proteomes" id="UP000596929">
    <property type="component" value="Unassembled WGS sequence"/>
</dbReference>
<reference evidence="1 2" key="1">
    <citation type="submission" date="2020-08" db="EMBL/GenBank/DDBJ databases">
        <title>Genome public.</title>
        <authorList>
            <person name="Liu C."/>
            <person name="Sun Q."/>
        </authorList>
    </citation>
    <scope>NUCLEOTIDE SEQUENCE [LARGE SCALE GENOMIC DNA]</scope>
    <source>
        <strain evidence="1 2">NSJ-6</strain>
    </source>
</reference>